<reference evidence="1" key="1">
    <citation type="submission" date="2023-03" db="EMBL/GenBank/DDBJ databases">
        <authorList>
            <person name="Steffen K."/>
            <person name="Cardenas P."/>
        </authorList>
    </citation>
    <scope>NUCLEOTIDE SEQUENCE</scope>
</reference>
<dbReference type="AlphaFoldDB" id="A0AA35X9U2"/>
<dbReference type="EMBL" id="CASHTH010003340">
    <property type="protein sequence ID" value="CAI8043600.1"/>
    <property type="molecule type" value="Genomic_DNA"/>
</dbReference>
<proteinExistence type="predicted"/>
<sequence>MQGGRGCTWILSQRSTGHGDWFDQPTPTGLWATSSPTEEPGNSWKPILSTVSSQSTNTSPFSLENTLSTSIHQLSSAALYPYLLLRNFYCTCMYCLLCRKEWAQHYPNQNLEVYSANPLLLHPTHYVGDAEWFSDTEPPLEILEVIREKKAQEQEVKQQKAAEQVAEIDGRQKEVRDKAVQRQIELMKKKMKQRSEL</sequence>
<accession>A0AA35X9U2</accession>
<comment type="caution">
    <text evidence="1">The sequence shown here is derived from an EMBL/GenBank/DDBJ whole genome shotgun (WGS) entry which is preliminary data.</text>
</comment>
<keyword evidence="2" id="KW-1185">Reference proteome</keyword>
<name>A0AA35X9U2_GEOBA</name>
<protein>
    <submittedName>
        <fullName evidence="1">Glycosyltransferase 25 family member</fullName>
    </submittedName>
</protein>
<evidence type="ECO:0000313" key="2">
    <source>
        <dbReference type="Proteomes" id="UP001174909"/>
    </source>
</evidence>
<gene>
    <name evidence="1" type="ORF">GBAR_LOCUS24180</name>
</gene>
<organism evidence="1 2">
    <name type="scientific">Geodia barretti</name>
    <name type="common">Barrett's horny sponge</name>
    <dbReference type="NCBI Taxonomy" id="519541"/>
    <lineage>
        <taxon>Eukaryota</taxon>
        <taxon>Metazoa</taxon>
        <taxon>Porifera</taxon>
        <taxon>Demospongiae</taxon>
        <taxon>Heteroscleromorpha</taxon>
        <taxon>Tetractinellida</taxon>
        <taxon>Astrophorina</taxon>
        <taxon>Geodiidae</taxon>
        <taxon>Geodia</taxon>
    </lineage>
</organism>
<evidence type="ECO:0000313" key="1">
    <source>
        <dbReference type="EMBL" id="CAI8043600.1"/>
    </source>
</evidence>
<dbReference type="Proteomes" id="UP001174909">
    <property type="component" value="Unassembled WGS sequence"/>
</dbReference>